<dbReference type="AlphaFoldDB" id="A0AAN5I0J7"/>
<dbReference type="Proteomes" id="UP001328107">
    <property type="component" value="Unassembled WGS sequence"/>
</dbReference>
<reference evidence="2" key="1">
    <citation type="submission" date="2022-10" db="EMBL/GenBank/DDBJ databases">
        <title>Genome assembly of Pristionchus species.</title>
        <authorList>
            <person name="Yoshida K."/>
            <person name="Sommer R.J."/>
        </authorList>
    </citation>
    <scope>NUCLEOTIDE SEQUENCE [LARGE SCALE GENOMIC DNA]</scope>
    <source>
        <strain evidence="2">RS5460</strain>
    </source>
</reference>
<gene>
    <name evidence="1" type="ORF">PMAYCL1PPCAC_17667</name>
</gene>
<proteinExistence type="predicted"/>
<dbReference type="EMBL" id="BTRK01000004">
    <property type="protein sequence ID" value="GMR47472.1"/>
    <property type="molecule type" value="Genomic_DNA"/>
</dbReference>
<comment type="caution">
    <text evidence="1">The sequence shown here is derived from an EMBL/GenBank/DDBJ whole genome shotgun (WGS) entry which is preliminary data.</text>
</comment>
<evidence type="ECO:0000313" key="2">
    <source>
        <dbReference type="Proteomes" id="UP001328107"/>
    </source>
</evidence>
<keyword evidence="2" id="KW-1185">Reference proteome</keyword>
<accession>A0AAN5I0J7</accession>
<feature type="non-terminal residue" evidence="1">
    <location>
        <position position="1"/>
    </location>
</feature>
<evidence type="ECO:0000313" key="1">
    <source>
        <dbReference type="EMBL" id="GMR47472.1"/>
    </source>
</evidence>
<protein>
    <submittedName>
        <fullName evidence="1">Uncharacterized protein</fullName>
    </submittedName>
</protein>
<name>A0AAN5I0J7_9BILA</name>
<sequence length="239" mass="27431">LSSLSMLCTGSDFSSPHPLDYDDCLQADVDVRENGKWRKREVSIYRQRRLRDSVLVIRKKKGGPIEREFALDSLCGIMMEMKEGVRFPLLISFPRDIVRIGFKLIDSIPRWKGFIERICGQSTVISSLTLEHTPFLPSFSTLGHAASLLVIGSRFTIIDHNREEVVHSAPLTHLEMVTAIDNSLWISFDDLRKNPDEYFSLESKSAREILKYFAELRRERALRFKMLPYKTSCSSRGTA</sequence>
<organism evidence="1 2">
    <name type="scientific">Pristionchus mayeri</name>
    <dbReference type="NCBI Taxonomy" id="1317129"/>
    <lineage>
        <taxon>Eukaryota</taxon>
        <taxon>Metazoa</taxon>
        <taxon>Ecdysozoa</taxon>
        <taxon>Nematoda</taxon>
        <taxon>Chromadorea</taxon>
        <taxon>Rhabditida</taxon>
        <taxon>Rhabditina</taxon>
        <taxon>Diplogasteromorpha</taxon>
        <taxon>Diplogasteroidea</taxon>
        <taxon>Neodiplogasteridae</taxon>
        <taxon>Pristionchus</taxon>
    </lineage>
</organism>